<evidence type="ECO:0000259" key="1">
    <source>
        <dbReference type="Pfam" id="PF03413"/>
    </source>
</evidence>
<proteinExistence type="predicted"/>
<feature type="domain" description="Sporulation protein YpeB PepSY1 and PepSY2" evidence="2">
    <location>
        <begin position="185"/>
        <end position="370"/>
    </location>
</feature>
<dbReference type="InterPro" id="IPR048402">
    <property type="entry name" value="YpeB_N"/>
</dbReference>
<protein>
    <submittedName>
        <fullName evidence="4">Germination protein YpeB</fullName>
    </submittedName>
</protein>
<dbReference type="OrthoDB" id="2372097at2"/>
<gene>
    <name evidence="4" type="primary">ypeB</name>
    <name evidence="4" type="ORF">FPZ44_07225</name>
</gene>
<dbReference type="Pfam" id="PF14620">
    <property type="entry name" value="YPEB_PepSY1-2"/>
    <property type="match status" value="1"/>
</dbReference>
<comment type="caution">
    <text evidence="4">The sequence shown here is derived from an EMBL/GenBank/DDBJ whole genome shotgun (WGS) entry which is preliminary data.</text>
</comment>
<keyword evidence="5" id="KW-1185">Reference proteome</keyword>
<feature type="domain" description="Sporulation protein YpeB N-terminal" evidence="3">
    <location>
        <begin position="30"/>
        <end position="167"/>
    </location>
</feature>
<name>A0A559IZ08_9BACL</name>
<dbReference type="RefSeq" id="WP_144988728.1">
    <property type="nucleotide sequence ID" value="NZ_VNJK01000001.1"/>
</dbReference>
<dbReference type="InterPro" id="IPR025711">
    <property type="entry name" value="PepSY"/>
</dbReference>
<dbReference type="EMBL" id="VNJK01000001">
    <property type="protein sequence ID" value="TVX92861.1"/>
    <property type="molecule type" value="Genomic_DNA"/>
</dbReference>
<evidence type="ECO:0000313" key="4">
    <source>
        <dbReference type="EMBL" id="TVX92861.1"/>
    </source>
</evidence>
<reference evidence="4 5" key="1">
    <citation type="submission" date="2019-07" db="EMBL/GenBank/DDBJ databases">
        <authorList>
            <person name="Kim J."/>
        </authorList>
    </citation>
    <scope>NUCLEOTIDE SEQUENCE [LARGE SCALE GENOMIC DNA]</scope>
    <source>
        <strain evidence="4 5">N4</strain>
    </source>
</reference>
<dbReference type="Proteomes" id="UP000318102">
    <property type="component" value="Unassembled WGS sequence"/>
</dbReference>
<dbReference type="Pfam" id="PF20769">
    <property type="entry name" value="YPEB_N"/>
    <property type="match status" value="1"/>
</dbReference>
<dbReference type="GO" id="GO:0009847">
    <property type="term" value="P:spore germination"/>
    <property type="evidence" value="ECO:0007669"/>
    <property type="project" value="InterPro"/>
</dbReference>
<organism evidence="4 5">
    <name type="scientific">Paenibacillus agilis</name>
    <dbReference type="NCBI Taxonomy" id="3020863"/>
    <lineage>
        <taxon>Bacteria</taxon>
        <taxon>Bacillati</taxon>
        <taxon>Bacillota</taxon>
        <taxon>Bacilli</taxon>
        <taxon>Bacillales</taxon>
        <taxon>Paenibacillaceae</taxon>
        <taxon>Paenibacillus</taxon>
    </lineage>
</organism>
<evidence type="ECO:0000313" key="5">
    <source>
        <dbReference type="Proteomes" id="UP000318102"/>
    </source>
</evidence>
<dbReference type="AlphaFoldDB" id="A0A559IZ08"/>
<evidence type="ECO:0000259" key="3">
    <source>
        <dbReference type="Pfam" id="PF20769"/>
    </source>
</evidence>
<accession>A0A559IZ08</accession>
<sequence>MYKRFSAVMFPIVTLLLIGAVVWGYQENQEKTAILLKAENQYQRAFHDLTFHVDKLHDQIGQTLAVHSSSQGMQRKGLVNVWRLTSEAQNEINQLPLTLLPFSETEDFLSRISSFSYRAAVRDMTKEPLTDDEVKTLKTLYANSATISKDLEQVRTKVLSNNLRWMDVEVAMATENEQSNNTIIDGFKTVDKKVNEYPEINWGPSVSSIYTKRSVRMLQGPPASQEEMKKKALELMKPHSVTNVRVKKNGNSQEHETYTVSADHKHGDGGIMIDFTKQGQAMSYMDTRTVKGSRVSIETAESKAEKYLEKHGYDDFEAVRYHDHQNIASFTFVPEKQDVYLYPQQIQVRVALDNGDITGIQATDYLYGSEEVKSVSLKPKLTEAEALKRLNKDINIEDSNLAVIKNELSKPVLCYEFVGKQGNQKYRVYINANTGEEESIETLK</sequence>
<feature type="domain" description="PepSY" evidence="1">
    <location>
        <begin position="380"/>
        <end position="440"/>
    </location>
</feature>
<dbReference type="InterPro" id="IPR014239">
    <property type="entry name" value="YpeB_PepSY1-2"/>
</dbReference>
<dbReference type="Pfam" id="PF03413">
    <property type="entry name" value="PepSY"/>
    <property type="match status" value="1"/>
</dbReference>
<dbReference type="NCBIfam" id="TIGR02889">
    <property type="entry name" value="spore_YpeB"/>
    <property type="match status" value="1"/>
</dbReference>
<evidence type="ECO:0000259" key="2">
    <source>
        <dbReference type="Pfam" id="PF14620"/>
    </source>
</evidence>